<protein>
    <submittedName>
        <fullName evidence="3">DUF1538 domain-containing protein</fullName>
    </submittedName>
</protein>
<proteinExistence type="predicted"/>
<feature type="region of interest" description="Disordered" evidence="1">
    <location>
        <begin position="489"/>
        <end position="510"/>
    </location>
</feature>
<feature type="transmembrane region" description="Helical" evidence="2">
    <location>
        <begin position="37"/>
        <end position="59"/>
    </location>
</feature>
<feature type="transmembrane region" description="Helical" evidence="2">
    <location>
        <begin position="371"/>
        <end position="397"/>
    </location>
</feature>
<evidence type="ECO:0000256" key="1">
    <source>
        <dbReference type="SAM" id="MobiDB-lite"/>
    </source>
</evidence>
<dbReference type="Pfam" id="PF07556">
    <property type="entry name" value="DUF1538"/>
    <property type="match status" value="2"/>
</dbReference>
<sequence>MNQRLLAKIKESLASVAPITALVLLLHFTVAPLGTGTLALFAVGAVMLVLGMGLFTLGADVAMMPMGERVGATLTKSRSLPLLICVGFVMGTVITLAEPDLQVLARQVPAVPDRVLIWTVAVGVGLFLVAALLRIVFQKRLSYVLLALYAVVFGLAIFSNGDFLAVAFDSGGVTTGPITVPFIMALGIGVAAVRGGASAEDDSFGLVALCSVGPILAVLALGMFYDSSSGSYAPTPLPAVENLGEALKLFGQELPHYAREVGVALLPIVGFFILFQVIKLRLPKTQMIKMCVGIVYTYVGLVLFLTGVNVGFMPAGSELGGLIASLDARWLLIPIGMVIGFFIVTAEPAVHVLNKQVEEITGGTITRRAMLLTLSIGVAVSIGLAMMRVLTGIGIWYCIVPGYLIALGLTFFVPRIFTAVAFDSGGVASGPMTATFLLPFAMGACEALGGNVLTDAFGIVAMVAMTPLIAIQILGVIYVCKAKRNPAPEHREEEPEIIELQTGGTTNDTD</sequence>
<feature type="transmembrane region" description="Helical" evidence="2">
    <location>
        <begin position="178"/>
        <end position="197"/>
    </location>
</feature>
<accession>A0A926HUR9</accession>
<reference evidence="3" key="1">
    <citation type="submission" date="2020-08" db="EMBL/GenBank/DDBJ databases">
        <title>Genome public.</title>
        <authorList>
            <person name="Liu C."/>
            <person name="Sun Q."/>
        </authorList>
    </citation>
    <scope>NUCLEOTIDE SEQUENCE</scope>
    <source>
        <strain evidence="3">BX7</strain>
    </source>
</reference>
<keyword evidence="2" id="KW-0812">Transmembrane</keyword>
<evidence type="ECO:0000256" key="2">
    <source>
        <dbReference type="SAM" id="Phobius"/>
    </source>
</evidence>
<feature type="transmembrane region" description="Helical" evidence="2">
    <location>
        <begin position="459"/>
        <end position="480"/>
    </location>
</feature>
<dbReference type="InterPro" id="IPR011435">
    <property type="entry name" value="UmpAB"/>
</dbReference>
<keyword evidence="2" id="KW-1133">Transmembrane helix</keyword>
<feature type="transmembrane region" description="Helical" evidence="2">
    <location>
        <begin position="117"/>
        <end position="137"/>
    </location>
</feature>
<gene>
    <name evidence="3" type="ORF">H8695_03990</name>
</gene>
<feature type="transmembrane region" description="Helical" evidence="2">
    <location>
        <begin position="330"/>
        <end position="350"/>
    </location>
</feature>
<evidence type="ECO:0000313" key="4">
    <source>
        <dbReference type="Proteomes" id="UP000620366"/>
    </source>
</evidence>
<feature type="transmembrane region" description="Helical" evidence="2">
    <location>
        <begin position="290"/>
        <end position="310"/>
    </location>
</feature>
<dbReference type="RefSeq" id="WP_249299595.1">
    <property type="nucleotide sequence ID" value="NZ_JACRSP010000002.1"/>
</dbReference>
<evidence type="ECO:0000313" key="3">
    <source>
        <dbReference type="EMBL" id="MBC8535851.1"/>
    </source>
</evidence>
<feature type="transmembrane region" description="Helical" evidence="2">
    <location>
        <begin position="257"/>
        <end position="278"/>
    </location>
</feature>
<dbReference type="EMBL" id="JACRSP010000002">
    <property type="protein sequence ID" value="MBC8535851.1"/>
    <property type="molecule type" value="Genomic_DNA"/>
</dbReference>
<feature type="transmembrane region" description="Helical" evidence="2">
    <location>
        <begin position="80"/>
        <end position="97"/>
    </location>
</feature>
<name>A0A926HUR9_9FIRM</name>
<comment type="caution">
    <text evidence="3">The sequence shown here is derived from an EMBL/GenBank/DDBJ whole genome shotgun (WGS) entry which is preliminary data.</text>
</comment>
<keyword evidence="2" id="KW-0472">Membrane</keyword>
<keyword evidence="4" id="KW-1185">Reference proteome</keyword>
<feature type="transmembrane region" description="Helical" evidence="2">
    <location>
        <begin position="144"/>
        <end position="166"/>
    </location>
</feature>
<dbReference type="AlphaFoldDB" id="A0A926HUR9"/>
<organism evidence="3 4">
    <name type="scientific">Feifania hominis</name>
    <dbReference type="NCBI Taxonomy" id="2763660"/>
    <lineage>
        <taxon>Bacteria</taxon>
        <taxon>Bacillati</taxon>
        <taxon>Bacillota</taxon>
        <taxon>Clostridia</taxon>
        <taxon>Eubacteriales</taxon>
        <taxon>Feifaniaceae</taxon>
        <taxon>Feifania</taxon>
    </lineage>
</organism>
<feature type="transmembrane region" description="Helical" evidence="2">
    <location>
        <begin position="204"/>
        <end position="225"/>
    </location>
</feature>
<feature type="transmembrane region" description="Helical" evidence="2">
    <location>
        <begin position="12"/>
        <end position="31"/>
    </location>
</feature>
<dbReference type="Proteomes" id="UP000620366">
    <property type="component" value="Unassembled WGS sequence"/>
</dbReference>